<evidence type="ECO:0000313" key="2">
    <source>
        <dbReference type="EMBL" id="ATE58346.1"/>
    </source>
</evidence>
<dbReference type="Gene3D" id="1.10.238.10">
    <property type="entry name" value="EF-hand"/>
    <property type="match status" value="1"/>
</dbReference>
<dbReference type="GO" id="GO:0005509">
    <property type="term" value="F:calcium ion binding"/>
    <property type="evidence" value="ECO:0007669"/>
    <property type="project" value="InterPro"/>
</dbReference>
<sequence length="175" mass="19392">MALARAELIFSLFDADASGELEMTDFDLMADRVDAAASGSEMSDRHAMRAALASWWEVLADHLDVDRDGRITLDEFCGCVLSPERFEGAVEVFARALAVLGDPDGDGMIERPRFHALMTAFGFSRDNIDALFDAFEPTADDQVEVRTWESAIRDYYRPDKAGIAGDHLVPAQSRR</sequence>
<dbReference type="InterPro" id="IPR002048">
    <property type="entry name" value="EF_hand_dom"/>
</dbReference>
<dbReference type="KEGG" id="apre:CNX65_23650"/>
<dbReference type="InterPro" id="IPR018247">
    <property type="entry name" value="EF_Hand_1_Ca_BS"/>
</dbReference>
<gene>
    <name evidence="2" type="ORF">CNX65_23650</name>
</gene>
<feature type="domain" description="EF-hand" evidence="1">
    <location>
        <begin position="5"/>
        <end position="33"/>
    </location>
</feature>
<keyword evidence="3" id="KW-1185">Reference proteome</keyword>
<dbReference type="InterPro" id="IPR011992">
    <property type="entry name" value="EF-hand-dom_pair"/>
</dbReference>
<name>A0A290ZH64_9PSEU</name>
<evidence type="ECO:0000259" key="1">
    <source>
        <dbReference type="SMART" id="SM00054"/>
    </source>
</evidence>
<protein>
    <submittedName>
        <fullName evidence="2">Calcium-binding protein</fullName>
    </submittedName>
</protein>
<dbReference type="AlphaFoldDB" id="A0A290ZH64"/>
<proteinExistence type="predicted"/>
<organism evidence="2 3">
    <name type="scientific">Actinosynnema pretiosum</name>
    <dbReference type="NCBI Taxonomy" id="42197"/>
    <lineage>
        <taxon>Bacteria</taxon>
        <taxon>Bacillati</taxon>
        <taxon>Actinomycetota</taxon>
        <taxon>Actinomycetes</taxon>
        <taxon>Pseudonocardiales</taxon>
        <taxon>Pseudonocardiaceae</taxon>
        <taxon>Actinosynnema</taxon>
    </lineage>
</organism>
<feature type="domain" description="EF-hand" evidence="1">
    <location>
        <begin position="55"/>
        <end position="83"/>
    </location>
</feature>
<dbReference type="EMBL" id="CP023445">
    <property type="protein sequence ID" value="ATE58346.1"/>
    <property type="molecule type" value="Genomic_DNA"/>
</dbReference>
<dbReference type="Proteomes" id="UP000218505">
    <property type="component" value="Chromosome"/>
</dbReference>
<dbReference type="SMART" id="SM00054">
    <property type="entry name" value="EFh"/>
    <property type="match status" value="3"/>
</dbReference>
<feature type="domain" description="EF-hand" evidence="1">
    <location>
        <begin position="93"/>
        <end position="121"/>
    </location>
</feature>
<accession>A0A290ZH64</accession>
<dbReference type="Pfam" id="PF13833">
    <property type="entry name" value="EF-hand_8"/>
    <property type="match status" value="1"/>
</dbReference>
<dbReference type="SUPFAM" id="SSF47473">
    <property type="entry name" value="EF-hand"/>
    <property type="match status" value="1"/>
</dbReference>
<dbReference type="PROSITE" id="PS00018">
    <property type="entry name" value="EF_HAND_1"/>
    <property type="match status" value="2"/>
</dbReference>
<reference evidence="2" key="1">
    <citation type="submission" date="2017-09" db="EMBL/GenBank/DDBJ databases">
        <title>Complete Genome Sequence of ansamitocin-producing Bacterium Actinosynnema pretiosum X47.</title>
        <authorList>
            <person name="Cao G."/>
            <person name="Zong G."/>
            <person name="Zhong C."/>
            <person name="Fu J."/>
        </authorList>
    </citation>
    <scope>NUCLEOTIDE SEQUENCE [LARGE SCALE GENOMIC DNA]</scope>
    <source>
        <strain evidence="2">X47</strain>
    </source>
</reference>
<evidence type="ECO:0000313" key="3">
    <source>
        <dbReference type="Proteomes" id="UP000218505"/>
    </source>
</evidence>